<protein>
    <submittedName>
        <fullName evidence="2">Uncharacterized protein</fullName>
    </submittedName>
</protein>
<dbReference type="EMBL" id="SRLO01000103">
    <property type="protein sequence ID" value="TNN75434.1"/>
    <property type="molecule type" value="Genomic_DNA"/>
</dbReference>
<evidence type="ECO:0000313" key="3">
    <source>
        <dbReference type="Proteomes" id="UP000314294"/>
    </source>
</evidence>
<dbReference type="Proteomes" id="UP000314294">
    <property type="component" value="Unassembled WGS sequence"/>
</dbReference>
<proteinExistence type="predicted"/>
<sequence length="87" mass="9283">MAYCSSATAVHKHLEEKHPGGSGRSGMNRVAGRSTRGTPFWSESYDSYSQSWGFSSSTHTSPWNPGPPSARLSGPSPPSPPSLFSSR</sequence>
<feature type="compositionally biased region" description="Polar residues" evidence="1">
    <location>
        <begin position="44"/>
        <end position="63"/>
    </location>
</feature>
<dbReference type="AlphaFoldDB" id="A0A4Z2IDH0"/>
<reference evidence="2 3" key="1">
    <citation type="submission" date="2019-03" db="EMBL/GenBank/DDBJ databases">
        <title>First draft genome of Liparis tanakae, snailfish: a comprehensive survey of snailfish specific genes.</title>
        <authorList>
            <person name="Kim W."/>
            <person name="Song I."/>
            <person name="Jeong J.-H."/>
            <person name="Kim D."/>
            <person name="Kim S."/>
            <person name="Ryu S."/>
            <person name="Song J.Y."/>
            <person name="Lee S.K."/>
        </authorList>
    </citation>
    <scope>NUCLEOTIDE SEQUENCE [LARGE SCALE GENOMIC DNA]</scope>
    <source>
        <tissue evidence="2">Muscle</tissue>
    </source>
</reference>
<accession>A0A4Z2IDH0</accession>
<comment type="caution">
    <text evidence="2">The sequence shown here is derived from an EMBL/GenBank/DDBJ whole genome shotgun (WGS) entry which is preliminary data.</text>
</comment>
<name>A0A4Z2IDH0_9TELE</name>
<organism evidence="2 3">
    <name type="scientific">Liparis tanakae</name>
    <name type="common">Tanaka's snailfish</name>
    <dbReference type="NCBI Taxonomy" id="230148"/>
    <lineage>
        <taxon>Eukaryota</taxon>
        <taxon>Metazoa</taxon>
        <taxon>Chordata</taxon>
        <taxon>Craniata</taxon>
        <taxon>Vertebrata</taxon>
        <taxon>Euteleostomi</taxon>
        <taxon>Actinopterygii</taxon>
        <taxon>Neopterygii</taxon>
        <taxon>Teleostei</taxon>
        <taxon>Neoteleostei</taxon>
        <taxon>Acanthomorphata</taxon>
        <taxon>Eupercaria</taxon>
        <taxon>Perciformes</taxon>
        <taxon>Cottioidei</taxon>
        <taxon>Cottales</taxon>
        <taxon>Liparidae</taxon>
        <taxon>Liparis</taxon>
    </lineage>
</organism>
<feature type="region of interest" description="Disordered" evidence="1">
    <location>
        <begin position="1"/>
        <end position="87"/>
    </location>
</feature>
<keyword evidence="3" id="KW-1185">Reference proteome</keyword>
<evidence type="ECO:0000313" key="2">
    <source>
        <dbReference type="EMBL" id="TNN75434.1"/>
    </source>
</evidence>
<gene>
    <name evidence="2" type="ORF">EYF80_014246</name>
</gene>
<evidence type="ECO:0000256" key="1">
    <source>
        <dbReference type="SAM" id="MobiDB-lite"/>
    </source>
</evidence>